<dbReference type="AlphaFoldDB" id="U5D1J6"/>
<dbReference type="Gramene" id="ERN14233">
    <property type="protein sequence ID" value="ERN14233"/>
    <property type="gene ID" value="AMTR_s00033p00137920"/>
</dbReference>
<sequence length="94" mass="10371">MKIPIQPNKRLQKDGRCLARHPARANPSNHNFHKGLVVSYIGKNQTKVGPCATSLQSKKWVLPIERAHLSGRCQVGSDSLYTTHTQPSSSKLIG</sequence>
<protein>
    <submittedName>
        <fullName evidence="1">Uncharacterized protein</fullName>
    </submittedName>
</protein>
<keyword evidence="2" id="KW-1185">Reference proteome</keyword>
<evidence type="ECO:0000313" key="1">
    <source>
        <dbReference type="EMBL" id="ERN14233.1"/>
    </source>
</evidence>
<dbReference type="HOGENOM" id="CLU_2389135_0_0_1"/>
<evidence type="ECO:0000313" key="2">
    <source>
        <dbReference type="Proteomes" id="UP000017836"/>
    </source>
</evidence>
<dbReference type="EMBL" id="KI392557">
    <property type="protein sequence ID" value="ERN14233.1"/>
    <property type="molecule type" value="Genomic_DNA"/>
</dbReference>
<organism evidence="1 2">
    <name type="scientific">Amborella trichopoda</name>
    <dbReference type="NCBI Taxonomy" id="13333"/>
    <lineage>
        <taxon>Eukaryota</taxon>
        <taxon>Viridiplantae</taxon>
        <taxon>Streptophyta</taxon>
        <taxon>Embryophyta</taxon>
        <taxon>Tracheophyta</taxon>
        <taxon>Spermatophyta</taxon>
        <taxon>Magnoliopsida</taxon>
        <taxon>Amborellales</taxon>
        <taxon>Amborellaceae</taxon>
        <taxon>Amborella</taxon>
    </lineage>
</organism>
<gene>
    <name evidence="1" type="ORF">AMTR_s00033p00137920</name>
</gene>
<reference evidence="2" key="1">
    <citation type="journal article" date="2013" name="Science">
        <title>The Amborella genome and the evolution of flowering plants.</title>
        <authorList>
            <consortium name="Amborella Genome Project"/>
        </authorList>
    </citation>
    <scope>NUCLEOTIDE SEQUENCE [LARGE SCALE GENOMIC DNA]</scope>
</reference>
<proteinExistence type="predicted"/>
<accession>U5D1J6</accession>
<name>U5D1J6_AMBTC</name>
<dbReference type="Proteomes" id="UP000017836">
    <property type="component" value="Unassembled WGS sequence"/>
</dbReference>